<keyword evidence="2" id="KW-1185">Reference proteome</keyword>
<dbReference type="HOGENOM" id="CLU_689084_0_0_1"/>
<organism evidence="1 2">
    <name type="scientific">Phlebiopsis gigantea (strain 11061_1 CR5-6)</name>
    <name type="common">White-rot fungus</name>
    <name type="synonym">Peniophora gigantea</name>
    <dbReference type="NCBI Taxonomy" id="745531"/>
    <lineage>
        <taxon>Eukaryota</taxon>
        <taxon>Fungi</taxon>
        <taxon>Dikarya</taxon>
        <taxon>Basidiomycota</taxon>
        <taxon>Agaricomycotina</taxon>
        <taxon>Agaricomycetes</taxon>
        <taxon>Polyporales</taxon>
        <taxon>Phanerochaetaceae</taxon>
        <taxon>Phlebiopsis</taxon>
    </lineage>
</organism>
<reference evidence="1 2" key="1">
    <citation type="journal article" date="2014" name="PLoS Genet.">
        <title>Analysis of the Phlebiopsis gigantea genome, transcriptome and secretome provides insight into its pioneer colonization strategies of wood.</title>
        <authorList>
            <person name="Hori C."/>
            <person name="Ishida T."/>
            <person name="Igarashi K."/>
            <person name="Samejima M."/>
            <person name="Suzuki H."/>
            <person name="Master E."/>
            <person name="Ferreira P."/>
            <person name="Ruiz-Duenas F.J."/>
            <person name="Held B."/>
            <person name="Canessa P."/>
            <person name="Larrondo L.F."/>
            <person name="Schmoll M."/>
            <person name="Druzhinina I.S."/>
            <person name="Kubicek C.P."/>
            <person name="Gaskell J.A."/>
            <person name="Kersten P."/>
            <person name="St John F."/>
            <person name="Glasner J."/>
            <person name="Sabat G."/>
            <person name="Splinter BonDurant S."/>
            <person name="Syed K."/>
            <person name="Yadav J."/>
            <person name="Mgbeahuruike A.C."/>
            <person name="Kovalchuk A."/>
            <person name="Asiegbu F.O."/>
            <person name="Lackner G."/>
            <person name="Hoffmeister D."/>
            <person name="Rencoret J."/>
            <person name="Gutierrez A."/>
            <person name="Sun H."/>
            <person name="Lindquist E."/>
            <person name="Barry K."/>
            <person name="Riley R."/>
            <person name="Grigoriev I.V."/>
            <person name="Henrissat B."/>
            <person name="Kues U."/>
            <person name="Berka R.M."/>
            <person name="Martinez A.T."/>
            <person name="Covert S.F."/>
            <person name="Blanchette R.A."/>
            <person name="Cullen D."/>
        </authorList>
    </citation>
    <scope>NUCLEOTIDE SEQUENCE [LARGE SCALE GENOMIC DNA]</scope>
    <source>
        <strain evidence="1 2">11061_1 CR5-6</strain>
    </source>
</reference>
<gene>
    <name evidence="1" type="ORF">PHLGIDRAFT_223888</name>
</gene>
<evidence type="ECO:0000313" key="1">
    <source>
        <dbReference type="EMBL" id="KIP03811.1"/>
    </source>
</evidence>
<proteinExistence type="predicted"/>
<dbReference type="OrthoDB" id="10500275at2759"/>
<protein>
    <submittedName>
        <fullName evidence="1">Uncharacterized protein</fullName>
    </submittedName>
</protein>
<evidence type="ECO:0000313" key="2">
    <source>
        <dbReference type="Proteomes" id="UP000053257"/>
    </source>
</evidence>
<accession>A0A0C3RT80</accession>
<name>A0A0C3RT80_PHLG1</name>
<dbReference type="AlphaFoldDB" id="A0A0C3RT80"/>
<sequence>MSRITFEPTNAPYENTSQALWWRDFFRNHPGHEQRAPEAFSGIGGKAKVFCKRCLAAKIEEATFAERSAAVLAFTTDAEDAGFRGQEDIVREVLQSLSPHWIACRKTTCLGHLKNCRNQCEEIRTAAKQELDAENALRRVRRAKNKPAVPISLPSASANVPTLGPPIIDNAAARNSSLVLDGSGAYKVSYSRANTVPSGEALHMPHPTAAANDSPTTFSNHHHPIIPDVAFEWARNMAFQILAAGGLGGCGGIPYPMFPYADCNLPHGNRLPSASAFNSSYARTTTGLVPFDPTTSSSESYLRSFPETCTPYSMPMAFTPSWLPHTSGAGSPTDHMETYAHSGSDDMLLADIFGDLGIAPVEQRAYSYGSKEPTPPPSFETRTNTSSYVGSYDPFFACFD</sequence>
<dbReference type="Proteomes" id="UP000053257">
    <property type="component" value="Unassembled WGS sequence"/>
</dbReference>
<dbReference type="EMBL" id="KN840599">
    <property type="protein sequence ID" value="KIP03811.1"/>
    <property type="molecule type" value="Genomic_DNA"/>
</dbReference>